<dbReference type="InterPro" id="IPR027159">
    <property type="entry name" value="CBP80"/>
</dbReference>
<gene>
    <name evidence="2" type="ORF">FGO68_gene16345</name>
</gene>
<feature type="domain" description="MIF4G" evidence="1">
    <location>
        <begin position="22"/>
        <end position="199"/>
    </location>
</feature>
<dbReference type="EMBL" id="RRYP01003352">
    <property type="protein sequence ID" value="TNV83882.1"/>
    <property type="molecule type" value="Genomic_DNA"/>
</dbReference>
<dbReference type="Proteomes" id="UP000785679">
    <property type="component" value="Unassembled WGS sequence"/>
</dbReference>
<proteinExistence type="predicted"/>
<dbReference type="AlphaFoldDB" id="A0A8J8T660"/>
<keyword evidence="3" id="KW-1185">Reference proteome</keyword>
<name>A0A8J8T660_HALGN</name>
<dbReference type="PANTHER" id="PTHR12412:SF2">
    <property type="entry name" value="NUCLEAR CAP-BINDING PROTEIN SUBUNIT 1"/>
    <property type="match status" value="1"/>
</dbReference>
<dbReference type="OrthoDB" id="312821at2759"/>
<protein>
    <recommendedName>
        <fullName evidence="1">MIF4G domain-containing protein</fullName>
    </recommendedName>
</protein>
<dbReference type="InterPro" id="IPR003890">
    <property type="entry name" value="MIF4G-like_typ-3"/>
</dbReference>
<evidence type="ECO:0000259" key="1">
    <source>
        <dbReference type="Pfam" id="PF02854"/>
    </source>
</evidence>
<dbReference type="GO" id="GO:0006406">
    <property type="term" value="P:mRNA export from nucleus"/>
    <property type="evidence" value="ECO:0007669"/>
    <property type="project" value="InterPro"/>
</dbReference>
<sequence length="804" mass="90242">MSFDQKLRMMIIRIGDERRRELEDHLFKLRDAILQDERNRQVVVEAYVAAATNLPHKAFVYGALLALVGQKENAGAGTGVVTDIVHRIVESLQTALVAERNVPASKNLIRVLAVLVDYGVIASGAVSSLLLSLLDECQNGAGGKLRQPQDIDLVLEVILAALPIIAPRLQREQALDYGTLLETLRKLFTQRKISTILSPLKGSQDHLSLLWTSFSLESNPRSSYDKAYLHVGQQLQRELQANGNVRVKQFGARNVSFVEASGEQSMPALSYYHQTFESLLMAKQQRNAVIYTPPFYIQATEIKLESPLDLVVGLELVSSVQTAFQDSQALAAHNLWNLWMGEELRDVLPHLIVNAAFTGMCVLPRGIKSPLFYMQVLISIQNQTKDSSLFKNFARLIEDGFYTIAKLGAETDQVVRERMVNMAAYYISQVADDFKVESRDVRLYQRLEEADPQILHQVFQELVRMSFLKKIREATEPRYHKYLPEQATQGTDDFPLTLVHAESPDFAMIKDKLASRETPAQLKSFLLEGGDEGQLQASGDQLKEIFLECILERTRKSLEHLKRAVEAFHVELFSHMYKGKSELVVNVVLRAYRDRNPVRGLQVIEKLWQLGVLDGATGAINWALSEISKKSDTSPFTLELSLISLLSDRTLELSDFLLTLFIQRGFLGQLAQPFVPHYQREAMIIDEGNDQQVKEEKVLDLTLTKRLFTQLHPDALSTGAPVIPSLGDFEREYQGGVLVEQDKVLKSLVGALVGSAEGKPKIAQALVSVVRGLVPRATPIINEYYNSPDISEPAKQILDSLRRI</sequence>
<evidence type="ECO:0000313" key="2">
    <source>
        <dbReference type="EMBL" id="TNV83882.1"/>
    </source>
</evidence>
<reference evidence="2" key="1">
    <citation type="submission" date="2019-06" db="EMBL/GenBank/DDBJ databases">
        <authorList>
            <person name="Zheng W."/>
        </authorList>
    </citation>
    <scope>NUCLEOTIDE SEQUENCE</scope>
    <source>
        <strain evidence="2">QDHG01</strain>
    </source>
</reference>
<dbReference type="Pfam" id="PF02854">
    <property type="entry name" value="MIF4G"/>
    <property type="match status" value="1"/>
</dbReference>
<dbReference type="GO" id="GO:0000184">
    <property type="term" value="P:nuclear-transcribed mRNA catabolic process, nonsense-mediated decay"/>
    <property type="evidence" value="ECO:0007669"/>
    <property type="project" value="TreeGrafter"/>
</dbReference>
<dbReference type="SUPFAM" id="SSF48371">
    <property type="entry name" value="ARM repeat"/>
    <property type="match status" value="1"/>
</dbReference>
<dbReference type="GO" id="GO:0003729">
    <property type="term" value="F:mRNA binding"/>
    <property type="evidence" value="ECO:0007669"/>
    <property type="project" value="TreeGrafter"/>
</dbReference>
<dbReference type="GO" id="GO:0000339">
    <property type="term" value="F:RNA cap binding"/>
    <property type="evidence" value="ECO:0007669"/>
    <property type="project" value="InterPro"/>
</dbReference>
<dbReference type="GO" id="GO:0005634">
    <property type="term" value="C:nucleus"/>
    <property type="evidence" value="ECO:0007669"/>
    <property type="project" value="TreeGrafter"/>
</dbReference>
<accession>A0A8J8T660</accession>
<evidence type="ECO:0000313" key="3">
    <source>
        <dbReference type="Proteomes" id="UP000785679"/>
    </source>
</evidence>
<dbReference type="Gene3D" id="1.25.40.180">
    <property type="match status" value="3"/>
</dbReference>
<dbReference type="GO" id="GO:0005846">
    <property type="term" value="C:nuclear cap binding complex"/>
    <property type="evidence" value="ECO:0007669"/>
    <property type="project" value="InterPro"/>
</dbReference>
<dbReference type="InterPro" id="IPR016024">
    <property type="entry name" value="ARM-type_fold"/>
</dbReference>
<dbReference type="PANTHER" id="PTHR12412">
    <property type="entry name" value="CAP BINDING PROTEIN"/>
    <property type="match status" value="1"/>
</dbReference>
<organism evidence="2 3">
    <name type="scientific">Halteria grandinella</name>
    <dbReference type="NCBI Taxonomy" id="5974"/>
    <lineage>
        <taxon>Eukaryota</taxon>
        <taxon>Sar</taxon>
        <taxon>Alveolata</taxon>
        <taxon>Ciliophora</taxon>
        <taxon>Intramacronucleata</taxon>
        <taxon>Spirotrichea</taxon>
        <taxon>Stichotrichia</taxon>
        <taxon>Sporadotrichida</taxon>
        <taxon>Halteriidae</taxon>
        <taxon>Halteria</taxon>
    </lineage>
</organism>
<comment type="caution">
    <text evidence="2">The sequence shown here is derived from an EMBL/GenBank/DDBJ whole genome shotgun (WGS) entry which is preliminary data.</text>
</comment>